<organism evidence="7 8">
    <name type="scientific">Inquilinus limosus</name>
    <dbReference type="NCBI Taxonomy" id="171674"/>
    <lineage>
        <taxon>Bacteria</taxon>
        <taxon>Pseudomonadati</taxon>
        <taxon>Pseudomonadota</taxon>
        <taxon>Alphaproteobacteria</taxon>
        <taxon>Rhodospirillales</taxon>
        <taxon>Rhodospirillaceae</taxon>
        <taxon>Inquilinus</taxon>
    </lineage>
</organism>
<dbReference type="InterPro" id="IPR015424">
    <property type="entry name" value="PyrdxlP-dep_Trfase"/>
</dbReference>
<dbReference type="PANTHER" id="PTHR46577:SF1">
    <property type="entry name" value="HTH-TYPE TRANSCRIPTIONAL REGULATORY PROTEIN GABR"/>
    <property type="match status" value="1"/>
</dbReference>
<dbReference type="EMBL" id="NHON01000085">
    <property type="protein sequence ID" value="OWJ63581.1"/>
    <property type="molecule type" value="Genomic_DNA"/>
</dbReference>
<accession>A0A211ZEA2</accession>
<dbReference type="InterPro" id="IPR036390">
    <property type="entry name" value="WH_DNA-bd_sf"/>
</dbReference>
<dbReference type="PANTHER" id="PTHR46577">
    <property type="entry name" value="HTH-TYPE TRANSCRIPTIONAL REGULATORY PROTEIN GABR"/>
    <property type="match status" value="1"/>
</dbReference>
<evidence type="ECO:0000256" key="4">
    <source>
        <dbReference type="ARBA" id="ARBA00023125"/>
    </source>
</evidence>
<dbReference type="AlphaFoldDB" id="A0A211ZEA2"/>
<evidence type="ECO:0000256" key="5">
    <source>
        <dbReference type="ARBA" id="ARBA00023163"/>
    </source>
</evidence>
<keyword evidence="4" id="KW-0238">DNA-binding</keyword>
<gene>
    <name evidence="7" type="ORF">BWR60_28985</name>
</gene>
<dbReference type="InterPro" id="IPR015421">
    <property type="entry name" value="PyrdxlP-dep_Trfase_major"/>
</dbReference>
<dbReference type="Pfam" id="PF00155">
    <property type="entry name" value="Aminotran_1_2"/>
    <property type="match status" value="1"/>
</dbReference>
<dbReference type="Gene3D" id="3.40.640.10">
    <property type="entry name" value="Type I PLP-dependent aspartate aminotransferase-like (Major domain)"/>
    <property type="match status" value="1"/>
</dbReference>
<dbReference type="InterPro" id="IPR000524">
    <property type="entry name" value="Tscrpt_reg_HTH_GntR"/>
</dbReference>
<keyword evidence="8" id="KW-1185">Reference proteome</keyword>
<dbReference type="Proteomes" id="UP000196655">
    <property type="component" value="Unassembled WGS sequence"/>
</dbReference>
<dbReference type="InterPro" id="IPR004839">
    <property type="entry name" value="Aminotransferase_I/II_large"/>
</dbReference>
<evidence type="ECO:0000256" key="1">
    <source>
        <dbReference type="ARBA" id="ARBA00005384"/>
    </source>
</evidence>
<dbReference type="GO" id="GO:0003700">
    <property type="term" value="F:DNA-binding transcription factor activity"/>
    <property type="evidence" value="ECO:0007669"/>
    <property type="project" value="InterPro"/>
</dbReference>
<dbReference type="GO" id="GO:0003677">
    <property type="term" value="F:DNA binding"/>
    <property type="evidence" value="ECO:0007669"/>
    <property type="project" value="UniProtKB-KW"/>
</dbReference>
<dbReference type="OrthoDB" id="9804020at2"/>
<sequence>MWIETIGAGQEAAMWMPSLVDRAGPKYLRIADAIAEDVYAGRLKVGERLPTHRDLAWRLGVTVGTVSRAYAEAERRGLVAGEVGRGSFVKAGARSQATLDMPAVGGPQTIELGVNRPPTHVIAPEYADAMRRIAGSNMLGELINYQAHTGRWEHRAAGAQWIRRRGIEVGPERVLVTSGAEHAITASLMAFSDPGDPILVEELTWSGVRALSSLLRLSLRPVAMDEEGMTPEALEATARASGARLLYTTPTLHNPTTKTMSVERRKAIAEICRDLGITIVEDDIYGTIAEDPPPALSSYAPERSIYITAASKAMAPSLRIGFAAMPSDRLGRFSSAARATNWMAPPVMGQIVADWIEDGTCDVLADRIRRETKTRHAVAARALEGLTWASKPGCFHIWLELPEPWRAQDVVAAARQRGLAMTSTELFVPGRSETPHAMRITLTAAADAEELERGLRLLVDLLRSDPDLSLAAA</sequence>
<evidence type="ECO:0000256" key="3">
    <source>
        <dbReference type="ARBA" id="ARBA00023015"/>
    </source>
</evidence>
<feature type="domain" description="HTH gntR-type" evidence="6">
    <location>
        <begin position="24"/>
        <end position="92"/>
    </location>
</feature>
<dbReference type="Pfam" id="PF00392">
    <property type="entry name" value="GntR"/>
    <property type="match status" value="1"/>
</dbReference>
<dbReference type="STRING" id="1122125.GCA_000423185_00579"/>
<proteinExistence type="inferred from homology"/>
<keyword evidence="3" id="KW-0805">Transcription regulation</keyword>
<evidence type="ECO:0000313" key="7">
    <source>
        <dbReference type="EMBL" id="OWJ63581.1"/>
    </source>
</evidence>
<name>A0A211ZEA2_9PROT</name>
<dbReference type="InterPro" id="IPR036388">
    <property type="entry name" value="WH-like_DNA-bd_sf"/>
</dbReference>
<dbReference type="CDD" id="cd07377">
    <property type="entry name" value="WHTH_GntR"/>
    <property type="match status" value="1"/>
</dbReference>
<dbReference type="Gene3D" id="3.90.1150.10">
    <property type="entry name" value="Aspartate Aminotransferase, domain 1"/>
    <property type="match status" value="1"/>
</dbReference>
<keyword evidence="5" id="KW-0804">Transcription</keyword>
<protein>
    <recommendedName>
        <fullName evidence="6">HTH gntR-type domain-containing protein</fullName>
    </recommendedName>
</protein>
<evidence type="ECO:0000256" key="2">
    <source>
        <dbReference type="ARBA" id="ARBA00022898"/>
    </source>
</evidence>
<dbReference type="PROSITE" id="PS50949">
    <property type="entry name" value="HTH_GNTR"/>
    <property type="match status" value="1"/>
</dbReference>
<comment type="similarity">
    <text evidence="1">In the C-terminal section; belongs to the class-I pyridoxal-phosphate-dependent aminotransferase family.</text>
</comment>
<dbReference type="InterPro" id="IPR051446">
    <property type="entry name" value="HTH_trans_reg/aminotransferase"/>
</dbReference>
<evidence type="ECO:0000259" key="6">
    <source>
        <dbReference type="PROSITE" id="PS50949"/>
    </source>
</evidence>
<dbReference type="SMART" id="SM00345">
    <property type="entry name" value="HTH_GNTR"/>
    <property type="match status" value="1"/>
</dbReference>
<comment type="caution">
    <text evidence="7">The sequence shown here is derived from an EMBL/GenBank/DDBJ whole genome shotgun (WGS) entry which is preliminary data.</text>
</comment>
<dbReference type="InterPro" id="IPR015422">
    <property type="entry name" value="PyrdxlP-dep_Trfase_small"/>
</dbReference>
<dbReference type="GO" id="GO:0030170">
    <property type="term" value="F:pyridoxal phosphate binding"/>
    <property type="evidence" value="ECO:0007669"/>
    <property type="project" value="InterPro"/>
</dbReference>
<reference evidence="8" key="1">
    <citation type="submission" date="2017-05" db="EMBL/GenBank/DDBJ databases">
        <authorList>
            <person name="Macchi M."/>
            <person name="Festa S."/>
            <person name="Coppotelli B.M."/>
            <person name="Morelli I.S."/>
        </authorList>
    </citation>
    <scope>NUCLEOTIDE SEQUENCE [LARGE SCALE GENOMIC DNA]</scope>
    <source>
        <strain evidence="8">I</strain>
    </source>
</reference>
<dbReference type="SUPFAM" id="SSF46785">
    <property type="entry name" value="Winged helix' DNA-binding domain"/>
    <property type="match status" value="1"/>
</dbReference>
<keyword evidence="2" id="KW-0663">Pyridoxal phosphate</keyword>
<dbReference type="CDD" id="cd00609">
    <property type="entry name" value="AAT_like"/>
    <property type="match status" value="1"/>
</dbReference>
<dbReference type="SUPFAM" id="SSF53383">
    <property type="entry name" value="PLP-dependent transferases"/>
    <property type="match status" value="1"/>
</dbReference>
<evidence type="ECO:0000313" key="8">
    <source>
        <dbReference type="Proteomes" id="UP000196655"/>
    </source>
</evidence>
<dbReference type="Gene3D" id="1.10.10.10">
    <property type="entry name" value="Winged helix-like DNA-binding domain superfamily/Winged helix DNA-binding domain"/>
    <property type="match status" value="1"/>
</dbReference>